<dbReference type="CDD" id="cd00156">
    <property type="entry name" value="REC"/>
    <property type="match status" value="1"/>
</dbReference>
<keyword evidence="5" id="KW-1185">Reference proteome</keyword>
<evidence type="ECO:0000313" key="4">
    <source>
        <dbReference type="EMBL" id="MCQ4332784.1"/>
    </source>
</evidence>
<reference evidence="4" key="1">
    <citation type="journal article" date="2023" name="Front. Microbiol.">
        <title>Genomic-based phylogenetic and metabolic analyses of the genus Natronomonas, and description of Natronomonas aquatica sp. nov.</title>
        <authorList>
            <person name="Garcia-Roldan A."/>
            <person name="Duran-Viseras A."/>
            <person name="de la Haba R.R."/>
            <person name="Corral P."/>
            <person name="Sanchez-Porro C."/>
            <person name="Ventosa A."/>
        </authorList>
    </citation>
    <scope>NUCLEOTIDE SEQUENCE</scope>
    <source>
        <strain evidence="4">F2-12</strain>
    </source>
</reference>
<dbReference type="InterPro" id="IPR001789">
    <property type="entry name" value="Sig_transdc_resp-reg_receiver"/>
</dbReference>
<evidence type="ECO:0000256" key="1">
    <source>
        <dbReference type="PROSITE-ProRule" id="PRU00169"/>
    </source>
</evidence>
<feature type="domain" description="Response regulatory" evidence="2">
    <location>
        <begin position="3"/>
        <end position="118"/>
    </location>
</feature>
<dbReference type="PROSITE" id="PS50110">
    <property type="entry name" value="RESPONSE_REGULATORY"/>
    <property type="match status" value="1"/>
</dbReference>
<dbReference type="Gene3D" id="3.30.450.20">
    <property type="entry name" value="PAS domain"/>
    <property type="match status" value="1"/>
</dbReference>
<protein>
    <submittedName>
        <fullName evidence="4">PAS domain S-box protein</fullName>
    </submittedName>
</protein>
<dbReference type="Pfam" id="PF00989">
    <property type="entry name" value="PAS"/>
    <property type="match status" value="1"/>
</dbReference>
<evidence type="ECO:0000259" key="3">
    <source>
        <dbReference type="PROSITE" id="PS50112"/>
    </source>
</evidence>
<comment type="caution">
    <text evidence="4">The sequence shown here is derived from an EMBL/GenBank/DDBJ whole genome shotgun (WGS) entry which is preliminary data.</text>
</comment>
<dbReference type="NCBIfam" id="TIGR00229">
    <property type="entry name" value="sensory_box"/>
    <property type="match status" value="1"/>
</dbReference>
<evidence type="ECO:0000259" key="2">
    <source>
        <dbReference type="PROSITE" id="PS50110"/>
    </source>
</evidence>
<dbReference type="EMBL" id="JAHLKM010000003">
    <property type="protein sequence ID" value="MCQ4332784.1"/>
    <property type="molecule type" value="Genomic_DNA"/>
</dbReference>
<feature type="domain" description="PAS" evidence="3">
    <location>
        <begin position="132"/>
        <end position="205"/>
    </location>
</feature>
<keyword evidence="1" id="KW-0597">Phosphoprotein</keyword>
<dbReference type="GO" id="GO:0000160">
    <property type="term" value="P:phosphorelay signal transduction system"/>
    <property type="evidence" value="ECO:0007669"/>
    <property type="project" value="InterPro"/>
</dbReference>
<dbReference type="AlphaFoldDB" id="A0A9R1CSB2"/>
<gene>
    <name evidence="4" type="ORF">KM295_04600</name>
</gene>
<feature type="modified residue" description="4-aspartylphosphate" evidence="1">
    <location>
        <position position="54"/>
    </location>
</feature>
<dbReference type="Pfam" id="PF00072">
    <property type="entry name" value="Response_reg"/>
    <property type="match status" value="1"/>
</dbReference>
<dbReference type="GO" id="GO:0006355">
    <property type="term" value="P:regulation of DNA-templated transcription"/>
    <property type="evidence" value="ECO:0007669"/>
    <property type="project" value="InterPro"/>
</dbReference>
<accession>A0A9R1CSB2</accession>
<dbReference type="InterPro" id="IPR000014">
    <property type="entry name" value="PAS"/>
</dbReference>
<dbReference type="InterPro" id="IPR011006">
    <property type="entry name" value="CheY-like_superfamily"/>
</dbReference>
<dbReference type="Gene3D" id="3.40.50.2300">
    <property type="match status" value="1"/>
</dbReference>
<dbReference type="SMART" id="SM00091">
    <property type="entry name" value="PAS"/>
    <property type="match status" value="1"/>
</dbReference>
<dbReference type="Proteomes" id="UP001139494">
    <property type="component" value="Unassembled WGS sequence"/>
</dbReference>
<dbReference type="PROSITE" id="PS50112">
    <property type="entry name" value="PAS"/>
    <property type="match status" value="1"/>
</dbReference>
<dbReference type="CDD" id="cd00130">
    <property type="entry name" value="PAS"/>
    <property type="match status" value="1"/>
</dbReference>
<proteinExistence type="predicted"/>
<dbReference type="SUPFAM" id="SSF52172">
    <property type="entry name" value="CheY-like"/>
    <property type="match status" value="1"/>
</dbReference>
<evidence type="ECO:0000313" key="5">
    <source>
        <dbReference type="Proteomes" id="UP001139494"/>
    </source>
</evidence>
<organism evidence="4 5">
    <name type="scientific">Natronomonas aquatica</name>
    <dbReference type="NCBI Taxonomy" id="2841590"/>
    <lineage>
        <taxon>Archaea</taxon>
        <taxon>Methanobacteriati</taxon>
        <taxon>Methanobacteriota</taxon>
        <taxon>Stenosarchaea group</taxon>
        <taxon>Halobacteria</taxon>
        <taxon>Halobacteriales</taxon>
        <taxon>Natronomonadaceae</taxon>
        <taxon>Natronomonas</taxon>
    </lineage>
</organism>
<name>A0A9R1CSB2_9EURY</name>
<dbReference type="RefSeq" id="WP_256028722.1">
    <property type="nucleotide sequence ID" value="NZ_JAHLKM010000003.1"/>
</dbReference>
<sequence>MIQILYIGRPEHDLDHAAQALQGSRDSFDVATESDPQEALERLRSGGFDCVVCDYDLSGTTGAELLERIHEVDPELPAVLLVEGTGEDAADSIPASAIECLRPDRTDAWFESVAKRIERAVERYGSGRTNRREPRRSALFENTPDPIVEVAFDGEIPRMVAVNPAFEEVFGFENDTVIGESIADVLVPESEHAQHLTLRDAVLAGNPT</sequence>
<dbReference type="InterPro" id="IPR013767">
    <property type="entry name" value="PAS_fold"/>
</dbReference>